<evidence type="ECO:0000256" key="2">
    <source>
        <dbReference type="ARBA" id="ARBA00022801"/>
    </source>
</evidence>
<dbReference type="GO" id="GO:0015074">
    <property type="term" value="P:DNA integration"/>
    <property type="evidence" value="ECO:0007669"/>
    <property type="project" value="InterPro"/>
</dbReference>
<dbReference type="GO" id="GO:0016787">
    <property type="term" value="F:hydrolase activity"/>
    <property type="evidence" value="ECO:0007669"/>
    <property type="project" value="UniProtKB-KW"/>
</dbReference>
<name>A0A4Y1QM45_PRUDU</name>
<dbReference type="EMBL" id="AP019297">
    <property type="protein sequence ID" value="BBG92903.1"/>
    <property type="molecule type" value="Genomic_DNA"/>
</dbReference>
<dbReference type="SUPFAM" id="SSF56672">
    <property type="entry name" value="DNA/RNA polymerases"/>
    <property type="match status" value="1"/>
</dbReference>
<dbReference type="SUPFAM" id="SSF53098">
    <property type="entry name" value="Ribonuclease H-like"/>
    <property type="match status" value="1"/>
</dbReference>
<keyword evidence="2" id="KW-0378">Hydrolase</keyword>
<dbReference type="InterPro" id="IPR057670">
    <property type="entry name" value="SH3_retrovirus"/>
</dbReference>
<dbReference type="InterPro" id="IPR039537">
    <property type="entry name" value="Retrotran_Ty1/copia-like"/>
</dbReference>
<dbReference type="GO" id="GO:0046872">
    <property type="term" value="F:metal ion binding"/>
    <property type="evidence" value="ECO:0007669"/>
    <property type="project" value="UniProtKB-KW"/>
</dbReference>
<sequence>MTNHGSEFENSQFLKFCEEMGIKHEFSAPITPQQNGVVERKNRVLVEMARVMLNSKNLAKHFWAEAVSTACYISNRSFGSTCYILKDREHLAKFDSRCDKGIFLGYSTSSRAYRVYNCRTRTIIESINVKIDDFAASTEMALDEDGLFSPSLVQESPGLDLVVDLSSFGNSVPVDMSTPSTSSSISSVQVDSSLADHSPLTQPNSVIIGPLNQGVRTRKQLAQEISHVCYVSKEEPKNVKEALNHGEWFLAMQEELNQFVRNDVWYLVPRPTNTNVIGTKWIFKNKTDEQGNVVRNKARLVAQGYTQMEGIDFDETFAPVARLESVRLLLAIACHLKFKLYQMDVKTAFLNGILNEEVFVEQPKGFEDPHHPNDVFRLKKALYGLKQAPRAWYERLSSHLLRNDYVRGSVDKTLFVKRFKNDVLIAQVYVDDIVVASCEKNKVLFRDSDQWNPPIAPFGKASVALSQKVSRTFLNSVSSTSENASLRSQLAAKEKHIQHLLSLIPSSSIPAAAAAEVHPQPTPVMEVSDDSVGSDASADSLSVLSRKAKKGEIVNNHMDLVDSNSTINCSQLHFV</sequence>
<dbReference type="GO" id="GO:0003676">
    <property type="term" value="F:nucleic acid binding"/>
    <property type="evidence" value="ECO:0007669"/>
    <property type="project" value="InterPro"/>
</dbReference>
<dbReference type="InterPro" id="IPR001584">
    <property type="entry name" value="Integrase_cat-core"/>
</dbReference>
<dbReference type="Gene3D" id="3.30.420.10">
    <property type="entry name" value="Ribonuclease H-like superfamily/Ribonuclease H"/>
    <property type="match status" value="1"/>
</dbReference>
<keyword evidence="1" id="KW-0479">Metal-binding</keyword>
<dbReference type="InterPro" id="IPR036397">
    <property type="entry name" value="RNaseH_sf"/>
</dbReference>
<organism evidence="4">
    <name type="scientific">Prunus dulcis</name>
    <name type="common">Almond</name>
    <name type="synonym">Amygdalus dulcis</name>
    <dbReference type="NCBI Taxonomy" id="3755"/>
    <lineage>
        <taxon>Eukaryota</taxon>
        <taxon>Viridiplantae</taxon>
        <taxon>Streptophyta</taxon>
        <taxon>Embryophyta</taxon>
        <taxon>Tracheophyta</taxon>
        <taxon>Spermatophyta</taxon>
        <taxon>Magnoliopsida</taxon>
        <taxon>eudicotyledons</taxon>
        <taxon>Gunneridae</taxon>
        <taxon>Pentapetalae</taxon>
        <taxon>rosids</taxon>
        <taxon>fabids</taxon>
        <taxon>Rosales</taxon>
        <taxon>Rosaceae</taxon>
        <taxon>Amygdaloideae</taxon>
        <taxon>Amygdaleae</taxon>
        <taxon>Prunus</taxon>
    </lineage>
</organism>
<accession>A0A4Y1QM45</accession>
<evidence type="ECO:0000256" key="1">
    <source>
        <dbReference type="ARBA" id="ARBA00022723"/>
    </source>
</evidence>
<gene>
    <name evidence="4" type="ORF">Prudu_000766</name>
</gene>
<protein>
    <submittedName>
        <fullName evidence="4">Transposable element protein</fullName>
    </submittedName>
</protein>
<proteinExistence type="predicted"/>
<dbReference type="AlphaFoldDB" id="A0A4Y1QM45"/>
<dbReference type="InterPro" id="IPR013103">
    <property type="entry name" value="RVT_2"/>
</dbReference>
<dbReference type="Pfam" id="PF25597">
    <property type="entry name" value="SH3_retrovirus"/>
    <property type="match status" value="1"/>
</dbReference>
<dbReference type="InterPro" id="IPR043502">
    <property type="entry name" value="DNA/RNA_pol_sf"/>
</dbReference>
<feature type="domain" description="Integrase catalytic" evidence="3">
    <location>
        <begin position="1"/>
        <end position="98"/>
    </location>
</feature>
<dbReference type="Pfam" id="PF07727">
    <property type="entry name" value="RVT_2"/>
    <property type="match status" value="1"/>
</dbReference>
<evidence type="ECO:0000259" key="3">
    <source>
        <dbReference type="PROSITE" id="PS50994"/>
    </source>
</evidence>
<dbReference type="PROSITE" id="PS50994">
    <property type="entry name" value="INTEGRASE"/>
    <property type="match status" value="1"/>
</dbReference>
<dbReference type="InterPro" id="IPR012337">
    <property type="entry name" value="RNaseH-like_sf"/>
</dbReference>
<reference evidence="4" key="1">
    <citation type="journal article" date="2019" name="Science">
        <title>Mutation of a bHLH transcription factor allowed almond domestication.</title>
        <authorList>
            <person name="Sanchez-Perez R."/>
            <person name="Pavan S."/>
            <person name="Mazzeo R."/>
            <person name="Moldovan C."/>
            <person name="Aiese Cigliano R."/>
            <person name="Del Cueto J."/>
            <person name="Ricciardi F."/>
            <person name="Lotti C."/>
            <person name="Ricciardi L."/>
            <person name="Dicenta F."/>
            <person name="Lopez-Marques R.L."/>
            <person name="Lindberg Moller B."/>
        </authorList>
    </citation>
    <scope>NUCLEOTIDE SEQUENCE</scope>
</reference>
<dbReference type="PANTHER" id="PTHR42648">
    <property type="entry name" value="TRANSPOSASE, PUTATIVE-RELATED"/>
    <property type="match status" value="1"/>
</dbReference>
<evidence type="ECO:0000313" key="4">
    <source>
        <dbReference type="EMBL" id="BBG92903.1"/>
    </source>
</evidence>
<dbReference type="PANTHER" id="PTHR42648:SF21">
    <property type="entry name" value="CYSTEINE-RICH RLK (RECEPTOR-LIKE PROTEIN KINASE) 8"/>
    <property type="match status" value="1"/>
</dbReference>